<protein>
    <submittedName>
        <fullName evidence="2">Uncharacterized protein</fullName>
    </submittedName>
</protein>
<keyword evidence="3" id="KW-1185">Reference proteome</keyword>
<gene>
    <name evidence="2" type="ORF">IFR04_011003</name>
</gene>
<evidence type="ECO:0000256" key="1">
    <source>
        <dbReference type="SAM" id="MobiDB-lite"/>
    </source>
</evidence>
<reference evidence="2" key="1">
    <citation type="submission" date="2021-02" db="EMBL/GenBank/DDBJ databases">
        <title>Genome sequence Cadophora malorum strain M34.</title>
        <authorList>
            <person name="Stefanovic E."/>
            <person name="Vu D."/>
            <person name="Scully C."/>
            <person name="Dijksterhuis J."/>
            <person name="Roader J."/>
            <person name="Houbraken J."/>
        </authorList>
    </citation>
    <scope>NUCLEOTIDE SEQUENCE</scope>
    <source>
        <strain evidence="2">M34</strain>
    </source>
</reference>
<sequence>MAPLNTIIQLLAFFGFATEQLFWYFLCSPPLLITLINYLSQSATKVAGDSFGDRTELCAQVLRHLSRGTMKFLNRSPANWTKYTEMEKAIWFVVQFVEILRRQGGLWAGKGKGEMKEMADAAVDVLKAVQSRLLVNPERYQPKNILLLELRKAARQHELILEDRFNGFSALRLIFLDALEGSGWSDERQIADTGRVNDDISRLATPPTTVAPVAEITIGSSSNDNKKRRRASSDIQAEVECTELNNRSSDSKRSQRATRRGEDEIKNMYLQFKREYNYQPNLRYFAYTCLTLCTTMEHGQAASVPLDTSIMFYESPYNIYEPQSYRLGLVTVKWLREAVESNELMAILTPKSAQDDGMDDVMTAGPVFSDGAGIGGGVGILDGAGEQVGGAGMGMNMETDDVEVGGQVAENMVSREMLGGEEMDCN</sequence>
<name>A0A8H7TAC6_9HELO</name>
<dbReference type="OrthoDB" id="3588140at2759"/>
<dbReference type="AlphaFoldDB" id="A0A8H7TAC6"/>
<feature type="region of interest" description="Disordered" evidence="1">
    <location>
        <begin position="218"/>
        <end position="237"/>
    </location>
</feature>
<accession>A0A8H7TAC6</accession>
<dbReference type="Proteomes" id="UP000664132">
    <property type="component" value="Unassembled WGS sequence"/>
</dbReference>
<comment type="caution">
    <text evidence="2">The sequence shown here is derived from an EMBL/GenBank/DDBJ whole genome shotgun (WGS) entry which is preliminary data.</text>
</comment>
<proteinExistence type="predicted"/>
<dbReference type="EMBL" id="JAFJYH010000205">
    <property type="protein sequence ID" value="KAG4415876.1"/>
    <property type="molecule type" value="Genomic_DNA"/>
</dbReference>
<organism evidence="2 3">
    <name type="scientific">Cadophora malorum</name>
    <dbReference type="NCBI Taxonomy" id="108018"/>
    <lineage>
        <taxon>Eukaryota</taxon>
        <taxon>Fungi</taxon>
        <taxon>Dikarya</taxon>
        <taxon>Ascomycota</taxon>
        <taxon>Pezizomycotina</taxon>
        <taxon>Leotiomycetes</taxon>
        <taxon>Helotiales</taxon>
        <taxon>Ploettnerulaceae</taxon>
        <taxon>Cadophora</taxon>
    </lineage>
</organism>
<evidence type="ECO:0000313" key="3">
    <source>
        <dbReference type="Proteomes" id="UP000664132"/>
    </source>
</evidence>
<evidence type="ECO:0000313" key="2">
    <source>
        <dbReference type="EMBL" id="KAG4415876.1"/>
    </source>
</evidence>